<reference evidence="2 3" key="1">
    <citation type="submission" date="2020-03" db="EMBL/GenBank/DDBJ databases">
        <title>Genomic Encyclopedia of Type Strains, Phase IV (KMG-IV): sequencing the most valuable type-strain genomes for metagenomic binning, comparative biology and taxonomic classification.</title>
        <authorList>
            <person name="Goeker M."/>
        </authorList>
    </citation>
    <scope>NUCLEOTIDE SEQUENCE [LARGE SCALE GENOMIC DNA]</scope>
    <source>
        <strain evidence="2 3">DSM 105096</strain>
    </source>
</reference>
<dbReference type="CDD" id="cd00009">
    <property type="entry name" value="AAA"/>
    <property type="match status" value="1"/>
</dbReference>
<dbReference type="Gene3D" id="3.40.50.300">
    <property type="entry name" value="P-loop containing nucleotide triphosphate hydrolases"/>
    <property type="match status" value="1"/>
</dbReference>
<keyword evidence="3" id="KW-1185">Reference proteome</keyword>
<accession>A0ABX0XG51</accession>
<proteinExistence type="predicted"/>
<dbReference type="InterPro" id="IPR011704">
    <property type="entry name" value="ATPase_dyneun-rel_AAA"/>
</dbReference>
<dbReference type="Proteomes" id="UP000770785">
    <property type="component" value="Unassembled WGS sequence"/>
</dbReference>
<organism evidence="2 3">
    <name type="scientific">Neolewinella antarctica</name>
    <dbReference type="NCBI Taxonomy" id="442734"/>
    <lineage>
        <taxon>Bacteria</taxon>
        <taxon>Pseudomonadati</taxon>
        <taxon>Bacteroidota</taxon>
        <taxon>Saprospiria</taxon>
        <taxon>Saprospirales</taxon>
        <taxon>Lewinellaceae</taxon>
        <taxon>Neolewinella</taxon>
    </lineage>
</organism>
<protein>
    <recommendedName>
        <fullName evidence="1">ATPase dynein-related AAA domain-containing protein</fullName>
    </recommendedName>
</protein>
<gene>
    <name evidence="2" type="ORF">GGR27_003822</name>
</gene>
<sequence>MNPSQKLPRGAAALLIALVTPTQNNVTGIPVLLWGRPGVGKSSFIEGLARPDFPVTTLIASIHDPTDFSGLPILEDGKVRYATPQWVDSFSETGNGILFLDELSTAPPSVQSALLRVVFERRVGFHDLPPGVRIVAAANPPDLMVGGWELSPPLRNRFVHLNWDIDADLYINALLSGWQQGNIQEVDTKAHAVLLGQVKARVAAFLRLQPSYLHANPEDNPYGFASPRTWDFVAALFTSAELLGYDLHDTQSDGLWLDLAAGCLGEGIAIALIEYLRNLRLPPPADVLDGKVSLDVTDLNDGELYVLFASLNPYLKAAVGTADLLPYSTVYLDLMATTFDDGRRDIAFVPLRELAQSGWLPEVFAAAQQANGDGGSTVTDQIERFFADEGLNQFIDVLS</sequence>
<evidence type="ECO:0000313" key="2">
    <source>
        <dbReference type="EMBL" id="NJC28299.1"/>
    </source>
</evidence>
<evidence type="ECO:0000313" key="3">
    <source>
        <dbReference type="Proteomes" id="UP000770785"/>
    </source>
</evidence>
<dbReference type="SUPFAM" id="SSF52540">
    <property type="entry name" value="P-loop containing nucleoside triphosphate hydrolases"/>
    <property type="match status" value="1"/>
</dbReference>
<dbReference type="Pfam" id="PF07728">
    <property type="entry name" value="AAA_5"/>
    <property type="match status" value="1"/>
</dbReference>
<feature type="domain" description="ATPase dynein-related AAA" evidence="1">
    <location>
        <begin position="30"/>
        <end position="158"/>
    </location>
</feature>
<comment type="caution">
    <text evidence="2">The sequence shown here is derived from an EMBL/GenBank/DDBJ whole genome shotgun (WGS) entry which is preliminary data.</text>
</comment>
<evidence type="ECO:0000259" key="1">
    <source>
        <dbReference type="Pfam" id="PF07728"/>
    </source>
</evidence>
<dbReference type="InterPro" id="IPR027417">
    <property type="entry name" value="P-loop_NTPase"/>
</dbReference>
<dbReference type="EMBL" id="JAATJH010000010">
    <property type="protein sequence ID" value="NJC28299.1"/>
    <property type="molecule type" value="Genomic_DNA"/>
</dbReference>
<name>A0ABX0XG51_9BACT</name>
<dbReference type="RefSeq" id="WP_168040164.1">
    <property type="nucleotide sequence ID" value="NZ_JAATJH010000010.1"/>
</dbReference>